<keyword evidence="9" id="KW-1185">Reference proteome</keyword>
<evidence type="ECO:0000256" key="5">
    <source>
        <dbReference type="ARBA" id="ARBA00023136"/>
    </source>
</evidence>
<name>W8GMI6_9MOLU</name>
<comment type="function">
    <text evidence="7">This protein is part of the stalk that links CF(0) to CF(1). It either transmits conformational changes from CF(0) to CF(1) or is implicated in proton conduction.</text>
</comment>
<dbReference type="OrthoDB" id="9802471at2"/>
<evidence type="ECO:0000256" key="2">
    <source>
        <dbReference type="ARBA" id="ARBA00022448"/>
    </source>
</evidence>
<dbReference type="RefSeq" id="WP_025208542.1">
    <property type="nucleotide sequence ID" value="NZ_CP006932.1"/>
</dbReference>
<evidence type="ECO:0000256" key="6">
    <source>
        <dbReference type="ARBA" id="ARBA00023310"/>
    </source>
</evidence>
<dbReference type="Pfam" id="PF00213">
    <property type="entry name" value="OSCP"/>
    <property type="match status" value="1"/>
</dbReference>
<keyword evidence="3 7" id="KW-0375">Hydrogen ion transport</keyword>
<comment type="subcellular location">
    <subcellularLocation>
        <location evidence="7">Cell membrane</location>
        <topology evidence="7">Peripheral membrane protein</topology>
    </subcellularLocation>
    <subcellularLocation>
        <location evidence="1">Membrane</location>
    </subcellularLocation>
</comment>
<dbReference type="Gene3D" id="1.10.520.20">
    <property type="entry name" value="N-terminal domain of the delta subunit of the F1F0-ATP synthase"/>
    <property type="match status" value="1"/>
</dbReference>
<keyword evidence="6 7" id="KW-0066">ATP synthesis</keyword>
<evidence type="ECO:0000256" key="3">
    <source>
        <dbReference type="ARBA" id="ARBA00022781"/>
    </source>
</evidence>
<comment type="similarity">
    <text evidence="7">Belongs to the ATPase delta chain family.</text>
</comment>
<dbReference type="SUPFAM" id="SSF47928">
    <property type="entry name" value="N-terminal domain of the delta subunit of the F1F0-ATP synthase"/>
    <property type="match status" value="1"/>
</dbReference>
<proteinExistence type="inferred from homology"/>
<reference evidence="8 9" key="1">
    <citation type="journal article" date="2014" name="Genome Biol. Evol.">
        <title>Phylogenomics of "Candidatus Hepatoplasma crinochetorum," a Lineage of Mollicutes Associated with Noninsect Arthropods.</title>
        <authorList>
            <person name="Leclercq S."/>
            <person name="Dittmer J."/>
            <person name="Bouchon D."/>
            <person name="Cordaux R."/>
        </authorList>
    </citation>
    <scope>NUCLEOTIDE SEQUENCE [LARGE SCALE GENOMIC DNA]</scope>
    <source>
        <strain evidence="8 9">Av</strain>
    </source>
</reference>
<comment type="function">
    <text evidence="7">F(1)F(0) ATP synthase produces ATP from ADP in the presence of a proton or sodium gradient. F-type ATPases consist of two structural domains, F(1) containing the extramembraneous catalytic core and F(0) containing the membrane proton channel, linked together by a central stalk and a peripheral stalk. During catalysis, ATP synthesis in the catalytic domain of F(1) is coupled via a rotary mechanism of the central stalk subunits to proton translocation.</text>
</comment>
<dbReference type="InterPro" id="IPR000711">
    <property type="entry name" value="ATPase_OSCP/dsu"/>
</dbReference>
<evidence type="ECO:0000256" key="1">
    <source>
        <dbReference type="ARBA" id="ARBA00004370"/>
    </source>
</evidence>
<keyword evidence="4 7" id="KW-0406">Ion transport</keyword>
<dbReference type="PRINTS" id="PR00125">
    <property type="entry name" value="ATPASEDELTA"/>
</dbReference>
<evidence type="ECO:0000256" key="4">
    <source>
        <dbReference type="ARBA" id="ARBA00023065"/>
    </source>
</evidence>
<dbReference type="NCBIfam" id="TIGR01145">
    <property type="entry name" value="ATP_synt_delta"/>
    <property type="match status" value="1"/>
</dbReference>
<evidence type="ECO:0000313" key="8">
    <source>
        <dbReference type="EMBL" id="AHK22241.1"/>
    </source>
</evidence>
<dbReference type="AlphaFoldDB" id="W8GMI6"/>
<dbReference type="GO" id="GO:0046933">
    <property type="term" value="F:proton-transporting ATP synthase activity, rotational mechanism"/>
    <property type="evidence" value="ECO:0007669"/>
    <property type="project" value="UniProtKB-UniRule"/>
</dbReference>
<dbReference type="PANTHER" id="PTHR11910">
    <property type="entry name" value="ATP SYNTHASE DELTA CHAIN"/>
    <property type="match status" value="1"/>
</dbReference>
<dbReference type="eggNOG" id="COG0712">
    <property type="taxonomic scope" value="Bacteria"/>
</dbReference>
<keyword evidence="7" id="KW-1003">Cell membrane</keyword>
<dbReference type="Proteomes" id="UP000019450">
    <property type="component" value="Chromosome"/>
</dbReference>
<evidence type="ECO:0000313" key="9">
    <source>
        <dbReference type="Proteomes" id="UP000019450"/>
    </source>
</evidence>
<keyword evidence="2 7" id="KW-0813">Transport</keyword>
<evidence type="ECO:0000256" key="7">
    <source>
        <dbReference type="HAMAP-Rule" id="MF_01416"/>
    </source>
</evidence>
<dbReference type="GO" id="GO:0045259">
    <property type="term" value="C:proton-transporting ATP synthase complex"/>
    <property type="evidence" value="ECO:0007669"/>
    <property type="project" value="UniProtKB-KW"/>
</dbReference>
<dbReference type="GO" id="GO:0005886">
    <property type="term" value="C:plasma membrane"/>
    <property type="evidence" value="ECO:0007669"/>
    <property type="project" value="UniProtKB-SubCell"/>
</dbReference>
<dbReference type="STRING" id="1427984.X271_00132"/>
<sequence length="186" mass="21866">MKNNQNILPFVEAFYQLAKEQKNLNKTILLIKETLQAVLNTNFIDFLADYNLDLENKKKTLDKIYKKEQLFINWILVLIENKIVRKFDFILKKFIQIYNNENKIVEGNIYFAHKKNLKDLNKITNVISKKWTKKVYLDAKIDGELIGGVKLIIGDNVWDNSILKKLNDLTEELINKKGLITLDGEY</sequence>
<keyword evidence="7" id="KW-0139">CF(1)</keyword>
<dbReference type="HAMAP" id="MF_01416">
    <property type="entry name" value="ATP_synth_delta_bact"/>
    <property type="match status" value="1"/>
</dbReference>
<dbReference type="EMBL" id="CP006932">
    <property type="protein sequence ID" value="AHK22241.1"/>
    <property type="molecule type" value="Genomic_DNA"/>
</dbReference>
<dbReference type="HOGENOM" id="CLU_085114_3_0_14"/>
<accession>W8GMI6</accession>
<organism evidence="8 9">
    <name type="scientific">Candidatus Hepatoplasma crinochetorum Av</name>
    <dbReference type="NCBI Taxonomy" id="1427984"/>
    <lineage>
        <taxon>Bacteria</taxon>
        <taxon>Bacillati</taxon>
        <taxon>Mycoplasmatota</taxon>
        <taxon>Mollicutes</taxon>
        <taxon>Candidatus Hepatoplasmataceae</taxon>
        <taxon>Candidatus Hepatoplasma</taxon>
    </lineage>
</organism>
<protein>
    <recommendedName>
        <fullName evidence="7">ATP synthase subunit delta</fullName>
    </recommendedName>
    <alternativeName>
        <fullName evidence="7">ATP synthase F(1) sector subunit delta</fullName>
    </alternativeName>
    <alternativeName>
        <fullName evidence="7">F-type ATPase subunit delta</fullName>
        <shortName evidence="7">F-ATPase subunit delta</shortName>
    </alternativeName>
</protein>
<dbReference type="KEGG" id="hcr:X271_00132"/>
<gene>
    <name evidence="7" type="primary">atpH</name>
    <name evidence="8" type="ORF">X271_00132</name>
</gene>
<dbReference type="InterPro" id="IPR026015">
    <property type="entry name" value="ATP_synth_OSCP/delta_N_sf"/>
</dbReference>
<keyword evidence="5 7" id="KW-0472">Membrane</keyword>